<comment type="caution">
    <text evidence="2">The sequence shown here is derived from an EMBL/GenBank/DDBJ whole genome shotgun (WGS) entry which is preliminary data.</text>
</comment>
<reference evidence="2" key="1">
    <citation type="submission" date="2020-09" db="EMBL/GenBank/DDBJ databases">
        <title>Comparative genome analyses of four rice-infecting Rhizoctonia solani isolates reveal extensive enrichment of homogalacturonan modification genes.</title>
        <authorList>
            <person name="Lee D.-Y."/>
            <person name="Jeon J."/>
            <person name="Kim K.-T."/>
            <person name="Cheong K."/>
            <person name="Song H."/>
            <person name="Choi G."/>
            <person name="Ko J."/>
            <person name="Opiyo S.O."/>
            <person name="Zuo S."/>
            <person name="Madhav S."/>
            <person name="Lee Y.-H."/>
            <person name="Wang G.-L."/>
        </authorList>
    </citation>
    <scope>NUCLEOTIDE SEQUENCE</scope>
    <source>
        <strain evidence="2">AG1-IA WGL</strain>
    </source>
</reference>
<dbReference type="InterPro" id="IPR012337">
    <property type="entry name" value="RNaseH-like_sf"/>
</dbReference>
<sequence length="315" mass="35819">MRQKVESESHLEKSQDLSRRAQKPPSLTHLDHLKNGTLLPVRRIRFGLVLTAQSENELRDLALDDTQWDLLEQLVRVLKIFKEATNLFSQSEVPLIHEVVPIFVCMQQHLERIQEDSGERLHPLIRAAAHWSLLVYNKYMGLFTESEVYWIAVVMCPDRKLQWLCNNGCSEADISQVFSMVAARFNSLHPSPSMLDTPATTEKTSDKLDIEDEWLFSEKPSTTSGLQLGSIESYLRTEPISSEVIRLAGASSVDVERAFSCGRLMNNYLQHQMSPETFCAKMALQSWFETPVLRDVDDVASLLEGNVLNCTPIDL</sequence>
<feature type="region of interest" description="Disordered" evidence="1">
    <location>
        <begin position="1"/>
        <end position="30"/>
    </location>
</feature>
<feature type="compositionally biased region" description="Basic and acidic residues" evidence="1">
    <location>
        <begin position="1"/>
        <end position="19"/>
    </location>
</feature>
<organism evidence="2 3">
    <name type="scientific">Rhizoctonia solani</name>
    <dbReference type="NCBI Taxonomy" id="456999"/>
    <lineage>
        <taxon>Eukaryota</taxon>
        <taxon>Fungi</taxon>
        <taxon>Dikarya</taxon>
        <taxon>Basidiomycota</taxon>
        <taxon>Agaricomycotina</taxon>
        <taxon>Agaricomycetes</taxon>
        <taxon>Cantharellales</taxon>
        <taxon>Ceratobasidiaceae</taxon>
        <taxon>Rhizoctonia</taxon>
    </lineage>
</organism>
<dbReference type="EMBL" id="JACYCD010000709">
    <property type="protein sequence ID" value="KAF8687108.1"/>
    <property type="molecule type" value="Genomic_DNA"/>
</dbReference>
<dbReference type="AlphaFoldDB" id="A0A8H7HFU6"/>
<dbReference type="OrthoDB" id="3268424at2759"/>
<name>A0A8H7HFU6_9AGAM</name>
<evidence type="ECO:0000313" key="3">
    <source>
        <dbReference type="Proteomes" id="UP000602905"/>
    </source>
</evidence>
<evidence type="ECO:0000313" key="2">
    <source>
        <dbReference type="EMBL" id="KAF8687108.1"/>
    </source>
</evidence>
<evidence type="ECO:0008006" key="4">
    <source>
        <dbReference type="Google" id="ProtNLM"/>
    </source>
</evidence>
<protein>
    <recommendedName>
        <fullName evidence="4">HAT C-terminal dimerisation domain-containing protein</fullName>
    </recommendedName>
</protein>
<accession>A0A8H7HFU6</accession>
<dbReference type="Proteomes" id="UP000602905">
    <property type="component" value="Unassembled WGS sequence"/>
</dbReference>
<gene>
    <name evidence="2" type="ORF">RHS03_09994</name>
</gene>
<proteinExistence type="predicted"/>
<dbReference type="SUPFAM" id="SSF53098">
    <property type="entry name" value="Ribonuclease H-like"/>
    <property type="match status" value="1"/>
</dbReference>
<feature type="non-terminal residue" evidence="2">
    <location>
        <position position="1"/>
    </location>
</feature>
<evidence type="ECO:0000256" key="1">
    <source>
        <dbReference type="SAM" id="MobiDB-lite"/>
    </source>
</evidence>